<accession>A0ABV1A976</accession>
<sequence>KNSSKANQKEEENQTGFQPYRKFFQITRRERNTKGDLFLGCHPPANGFGWIAFKLDDLDHLFSFHKHLPTVCRNFGPFLLVYLVMNHFGLNCIYEQVCI</sequence>
<proteinExistence type="predicted"/>
<protein>
    <submittedName>
        <fullName evidence="1">Uncharacterized protein</fullName>
    </submittedName>
</protein>
<name>A0ABV1A976_9TELE</name>
<comment type="caution">
    <text evidence="1">The sequence shown here is derived from an EMBL/GenBank/DDBJ whole genome shotgun (WGS) entry which is preliminary data.</text>
</comment>
<evidence type="ECO:0000313" key="2">
    <source>
        <dbReference type="Proteomes" id="UP001469553"/>
    </source>
</evidence>
<feature type="non-terminal residue" evidence="1">
    <location>
        <position position="1"/>
    </location>
</feature>
<dbReference type="EMBL" id="JAHRIP010085185">
    <property type="protein sequence ID" value="MEQ2314191.1"/>
    <property type="molecule type" value="Genomic_DNA"/>
</dbReference>
<dbReference type="Proteomes" id="UP001469553">
    <property type="component" value="Unassembled WGS sequence"/>
</dbReference>
<reference evidence="1 2" key="1">
    <citation type="submission" date="2021-06" db="EMBL/GenBank/DDBJ databases">
        <authorList>
            <person name="Palmer J.M."/>
        </authorList>
    </citation>
    <scope>NUCLEOTIDE SEQUENCE [LARGE SCALE GENOMIC DNA]</scope>
    <source>
        <strain evidence="1 2">AS_MEX2019</strain>
        <tissue evidence="1">Muscle</tissue>
    </source>
</reference>
<gene>
    <name evidence="1" type="ORF">AMECASPLE_009670</name>
</gene>
<organism evidence="1 2">
    <name type="scientific">Ameca splendens</name>
    <dbReference type="NCBI Taxonomy" id="208324"/>
    <lineage>
        <taxon>Eukaryota</taxon>
        <taxon>Metazoa</taxon>
        <taxon>Chordata</taxon>
        <taxon>Craniata</taxon>
        <taxon>Vertebrata</taxon>
        <taxon>Euteleostomi</taxon>
        <taxon>Actinopterygii</taxon>
        <taxon>Neopterygii</taxon>
        <taxon>Teleostei</taxon>
        <taxon>Neoteleostei</taxon>
        <taxon>Acanthomorphata</taxon>
        <taxon>Ovalentaria</taxon>
        <taxon>Atherinomorphae</taxon>
        <taxon>Cyprinodontiformes</taxon>
        <taxon>Goodeidae</taxon>
        <taxon>Ameca</taxon>
    </lineage>
</organism>
<keyword evidence="2" id="KW-1185">Reference proteome</keyword>
<evidence type="ECO:0000313" key="1">
    <source>
        <dbReference type="EMBL" id="MEQ2314191.1"/>
    </source>
</evidence>